<feature type="domain" description="Glycosyltransferase 2-like" evidence="1">
    <location>
        <begin position="252"/>
        <end position="381"/>
    </location>
</feature>
<dbReference type="InterPro" id="IPR050834">
    <property type="entry name" value="Glycosyltransf_2"/>
</dbReference>
<dbReference type="GO" id="GO:0030435">
    <property type="term" value="P:sporulation resulting in formation of a cellular spore"/>
    <property type="evidence" value="ECO:0007669"/>
    <property type="project" value="InterPro"/>
</dbReference>
<feature type="domain" description="Sporulation stage II protein D amidase enhancer LytB N-terminal" evidence="2">
    <location>
        <begin position="916"/>
        <end position="1033"/>
    </location>
</feature>
<feature type="domain" description="GDPGP1-like C-terminal" evidence="4">
    <location>
        <begin position="662"/>
        <end position="800"/>
    </location>
</feature>
<evidence type="ECO:0000313" key="6">
    <source>
        <dbReference type="Proteomes" id="UP000286077"/>
    </source>
</evidence>
<dbReference type="InterPro" id="IPR046320">
    <property type="entry name" value="DUF4922"/>
</dbReference>
<dbReference type="InterPro" id="IPR058865">
    <property type="entry name" value="GDPGP1_C"/>
</dbReference>
<dbReference type="SUPFAM" id="SSF53448">
    <property type="entry name" value="Nucleotide-diphospho-sugar transferases"/>
    <property type="match status" value="1"/>
</dbReference>
<dbReference type="EMBL" id="QSAQ01000002">
    <property type="protein sequence ID" value="RGW70664.1"/>
    <property type="molecule type" value="Genomic_DNA"/>
</dbReference>
<dbReference type="InterPro" id="IPR029044">
    <property type="entry name" value="Nucleotide-diphossugar_trans"/>
</dbReference>
<dbReference type="Pfam" id="PF16269">
    <property type="entry name" value="DUF4922"/>
    <property type="match status" value="1"/>
</dbReference>
<dbReference type="NCBIfam" id="TIGR02669">
    <property type="entry name" value="SpoIID_LytB"/>
    <property type="match status" value="1"/>
</dbReference>
<dbReference type="Gene3D" id="3.90.550.10">
    <property type="entry name" value="Spore Coat Polysaccharide Biosynthesis Protein SpsA, Chain A"/>
    <property type="match status" value="1"/>
</dbReference>
<dbReference type="InterPro" id="IPR013693">
    <property type="entry name" value="SpoIID/LytB_N"/>
</dbReference>
<dbReference type="InterPro" id="IPR001173">
    <property type="entry name" value="Glyco_trans_2-like"/>
</dbReference>
<dbReference type="Proteomes" id="UP000286077">
    <property type="component" value="Unassembled WGS sequence"/>
</dbReference>
<dbReference type="SUPFAM" id="SSF54197">
    <property type="entry name" value="HIT-like"/>
    <property type="match status" value="1"/>
</dbReference>
<dbReference type="AlphaFoldDB" id="A0AA92U5Q6"/>
<evidence type="ECO:0000259" key="3">
    <source>
        <dbReference type="Pfam" id="PF16269"/>
    </source>
</evidence>
<evidence type="ECO:0000259" key="4">
    <source>
        <dbReference type="Pfam" id="PF26216"/>
    </source>
</evidence>
<feature type="domain" description="DUF4922" evidence="3">
    <location>
        <begin position="503"/>
        <end position="645"/>
    </location>
</feature>
<dbReference type="PANTHER" id="PTHR43685:SF2">
    <property type="entry name" value="GLYCOSYLTRANSFERASE 2-LIKE DOMAIN-CONTAINING PROTEIN"/>
    <property type="match status" value="1"/>
</dbReference>
<comment type="caution">
    <text evidence="5">The sequence shown here is derived from an EMBL/GenBank/DDBJ whole genome shotgun (WGS) entry which is preliminary data.</text>
</comment>
<dbReference type="RefSeq" id="WP_118139209.1">
    <property type="nucleotide sequence ID" value="NZ_QSAQ01000002.1"/>
</dbReference>
<dbReference type="Gene3D" id="3.30.428.70">
    <property type="match status" value="1"/>
</dbReference>
<protein>
    <submittedName>
        <fullName evidence="5">DUF4922 domain-containing protein</fullName>
    </submittedName>
</protein>
<sequence>MREKIDLFLPCEYIDDAQNALSVLHEYKTVQHIHFLVSADFAAHHQVPDGCTFVITDRLESSNTIVSIAENTDADYVMICTRHTTIGWGNNTLERFLRVADDTDAVMVYADHYKMVEGKMEKHPVIDYQSGSLRDDFDFGSLWCIKAQALADYIAQSDREEYQFAALYDLRLYLSRVGEIFHLNEFLYSEAELDTRKSGEKQFDYVNPRNREVQIEMEKACTQHLGKVGALIDTTFYRQPDFGEQDFEYEASVIIPVFNREKTVADAVKSALGQKANFKFNVIVVNNHSTDRTGEILDELKADNLIQIVPERTDLGIGGCWNEAINSSFCGKFAVQLDSDDLYFSPKTLQKIVDAFYKQKAAMIIGSYRMCDFDLNTLPPGLIDHKEWTDENGCNNALRINGLGAPRAFFTPLVRQIQFPNTSYGEDYALGLAFSRRYRIGRIYDELYLCRRWGGNSDAALSVEKVNANNLYKDRLRTMELKARQHLLQGKADIMEDSSISRFFNRQLEVWTDARHRFRDLKHVETRQFSDQLKLQWNPARIVSTGAKIDKKTLGERPCFLCDKNRPKEQMSKQIDEKFHLLVNPFPILPVHFTIPARKHQPQLIYKNYGEMHRFISLHSDLMVFYNGPKCGASAPDHLHFQAGTNGILPLQTNWQRLSRNLTDIISLNDEERISVVRDFIVPAFVIISKSAESDEALFRRLYKAMPQRGDETEPMMNIISWRKGEEFISVVIPREKHRPEAYFAEGDAQFVVSPGALDMSGLIITPREEDFRKLTEEKALSLLQECGVSEEKMNAIIAKLKASKDAEDAAEASSTLYNKGKQPDVTVGIVSAQKIHFSLNKPYLAKGEKVLGEQVVEFSEGGVLWNGNQYSQLTFHPQSADASFSLSDVTIGVNFHWERKETQTFLGTLRFVVESDKIVAINELPVEKYLESVISSEMSATSSLELLKAHAVISRSWLLAQMKKRREVAESGNNFFSFTKKEDTLIRWYDREDHTLFDVCADDHCQRYQGITKETSPHVAEAIRQTKGQILMDGEEICDARFSKCCGGITEEFQYCWEDTPKTYLTAVRDIALGVEHTLPNLTNEEEAEKWIRFNPPAFCNTQDKKILSEVLNDYDQETVNFYRWKETLSQEKLQQLIADKLKMDLGAILDMKAVERGKSGRISKLQIIGTEKTFTIGKELEIRRTLSDSHLLSSAFVVDKYDKDEQGVPQRFELIGAGWGHGVGLCQIGAAVMGEQGYHYDAILLHYYQGAEIKKLYK</sequence>
<dbReference type="PANTHER" id="PTHR43685">
    <property type="entry name" value="GLYCOSYLTRANSFERASE"/>
    <property type="match status" value="1"/>
</dbReference>
<proteinExistence type="predicted"/>
<dbReference type="InterPro" id="IPR013486">
    <property type="entry name" value="SpoIID/LytB"/>
</dbReference>
<accession>A0AA92U5Q6</accession>
<dbReference type="CDD" id="cd00761">
    <property type="entry name" value="Glyco_tranf_GTA_type"/>
    <property type="match status" value="1"/>
</dbReference>
<dbReference type="InterPro" id="IPR043171">
    <property type="entry name" value="Ap4A_phos1/2-like"/>
</dbReference>
<organism evidence="5 6">
    <name type="scientific">Segatella copri</name>
    <dbReference type="NCBI Taxonomy" id="165179"/>
    <lineage>
        <taxon>Bacteria</taxon>
        <taxon>Pseudomonadati</taxon>
        <taxon>Bacteroidota</taxon>
        <taxon>Bacteroidia</taxon>
        <taxon>Bacteroidales</taxon>
        <taxon>Prevotellaceae</taxon>
        <taxon>Segatella</taxon>
    </lineage>
</organism>
<dbReference type="Pfam" id="PF00535">
    <property type="entry name" value="Glycos_transf_2"/>
    <property type="match status" value="1"/>
</dbReference>
<reference evidence="5 6" key="1">
    <citation type="submission" date="2018-08" db="EMBL/GenBank/DDBJ databases">
        <title>A genome reference for cultivated species of the human gut microbiota.</title>
        <authorList>
            <person name="Zou Y."/>
            <person name="Xue W."/>
            <person name="Luo G."/>
        </authorList>
    </citation>
    <scope>NUCLEOTIDE SEQUENCE [LARGE SCALE GENOMIC DNA]</scope>
    <source>
        <strain evidence="5 6">AF11-14</strain>
    </source>
</reference>
<gene>
    <name evidence="5" type="ORF">DWV60_01655</name>
</gene>
<name>A0AA92U5Q6_9BACT</name>
<dbReference type="InterPro" id="IPR036265">
    <property type="entry name" value="HIT-like_sf"/>
</dbReference>
<dbReference type="Pfam" id="PF08486">
    <property type="entry name" value="SpoIID"/>
    <property type="match status" value="1"/>
</dbReference>
<evidence type="ECO:0000259" key="2">
    <source>
        <dbReference type="Pfam" id="PF08486"/>
    </source>
</evidence>
<evidence type="ECO:0000313" key="5">
    <source>
        <dbReference type="EMBL" id="RGW70664.1"/>
    </source>
</evidence>
<evidence type="ECO:0000259" key="1">
    <source>
        <dbReference type="Pfam" id="PF00535"/>
    </source>
</evidence>
<dbReference type="Pfam" id="PF26216">
    <property type="entry name" value="GDPGP1_C"/>
    <property type="match status" value="1"/>
</dbReference>